<proteinExistence type="predicted"/>
<feature type="region of interest" description="Disordered" evidence="3">
    <location>
        <begin position="28"/>
        <end position="66"/>
    </location>
</feature>
<evidence type="ECO:0000256" key="2">
    <source>
        <dbReference type="ARBA" id="ARBA00023136"/>
    </source>
</evidence>
<evidence type="ECO:0000256" key="3">
    <source>
        <dbReference type="SAM" id="MobiDB-lite"/>
    </source>
</evidence>
<feature type="transmembrane region" description="Helical" evidence="4">
    <location>
        <begin position="81"/>
        <end position="101"/>
    </location>
</feature>
<dbReference type="EMBL" id="VMQU01000063">
    <property type="protein sequence ID" value="TVS87666.1"/>
    <property type="molecule type" value="Genomic_DNA"/>
</dbReference>
<dbReference type="OrthoDB" id="3536396at2"/>
<keyword evidence="6" id="KW-1185">Reference proteome</keyword>
<dbReference type="PANTHER" id="PTHR37042">
    <property type="entry name" value="OUTER MEMBRANE PROTEIN RV1973"/>
    <property type="match status" value="1"/>
</dbReference>
<dbReference type="Proteomes" id="UP000320513">
    <property type="component" value="Unassembled WGS sequence"/>
</dbReference>
<accession>A0A557XP69</accession>
<comment type="caution">
    <text evidence="5">The sequence shown here is derived from an EMBL/GenBank/DDBJ whole genome shotgun (WGS) entry which is preliminary data.</text>
</comment>
<sequence length="235" mass="25016">MPVEIDSATEQDEAIVAEETIDEAAVEKDELQAAGGTPDLGETKDVPESEEASAEDEDTQADDAKDVELPVRKRRIEWSRVLVFGVLPVLALLIATAVGFLKWQDAWIRNSGAAGIESVAAAKESTVALLSYQPDSVEKDLGAARDRLTGKFKDSYTQLVQDVVIPGAKKDHISAIATVPAAASVSATPNHAVALVYVDQTVTVGNDAPTDTSSTVRVTMDKVGNRWLISAFDPV</sequence>
<dbReference type="AlphaFoldDB" id="A0A557XP69"/>
<protein>
    <recommendedName>
        <fullName evidence="7">Mce associated membrane protein</fullName>
    </recommendedName>
</protein>
<name>A0A557XP69_9MYCO</name>
<dbReference type="PANTHER" id="PTHR37042:SF4">
    <property type="entry name" value="OUTER MEMBRANE PROTEIN RV1973"/>
    <property type="match status" value="1"/>
</dbReference>
<keyword evidence="4" id="KW-1133">Transmembrane helix</keyword>
<feature type="compositionally biased region" description="Acidic residues" evidence="3">
    <location>
        <begin position="48"/>
        <end position="61"/>
    </location>
</feature>
<keyword evidence="2 4" id="KW-0472">Membrane</keyword>
<evidence type="ECO:0000256" key="1">
    <source>
        <dbReference type="ARBA" id="ARBA00004370"/>
    </source>
</evidence>
<comment type="subcellular location">
    <subcellularLocation>
        <location evidence="1">Membrane</location>
    </subcellularLocation>
</comment>
<organism evidence="5 6">
    <name type="scientific">Mycobacterium helveticum</name>
    <dbReference type="NCBI Taxonomy" id="2592811"/>
    <lineage>
        <taxon>Bacteria</taxon>
        <taxon>Bacillati</taxon>
        <taxon>Actinomycetota</taxon>
        <taxon>Actinomycetes</taxon>
        <taxon>Mycobacteriales</taxon>
        <taxon>Mycobacteriaceae</taxon>
        <taxon>Mycobacterium</taxon>
    </lineage>
</organism>
<reference evidence="5 6" key="1">
    <citation type="submission" date="2019-07" db="EMBL/GenBank/DDBJ databases">
        <title>New Mycobacterium species.</title>
        <authorList>
            <person name="Tortoli E."/>
            <person name="Ghielmetti G."/>
            <person name="Friedel U."/>
            <person name="Trovato A."/>
        </authorList>
    </citation>
    <scope>NUCLEOTIDE SEQUENCE [LARGE SCALE GENOMIC DNA]</scope>
    <source>
        <strain evidence="5 6">16-83</strain>
    </source>
</reference>
<evidence type="ECO:0000313" key="5">
    <source>
        <dbReference type="EMBL" id="TVS87666.1"/>
    </source>
</evidence>
<keyword evidence="4" id="KW-0812">Transmembrane</keyword>
<dbReference type="GO" id="GO:0016020">
    <property type="term" value="C:membrane"/>
    <property type="evidence" value="ECO:0007669"/>
    <property type="project" value="UniProtKB-SubCell"/>
</dbReference>
<evidence type="ECO:0008006" key="7">
    <source>
        <dbReference type="Google" id="ProtNLM"/>
    </source>
</evidence>
<gene>
    <name evidence="5" type="ORF">FPZ47_15535</name>
</gene>
<evidence type="ECO:0000256" key="4">
    <source>
        <dbReference type="SAM" id="Phobius"/>
    </source>
</evidence>
<evidence type="ECO:0000313" key="6">
    <source>
        <dbReference type="Proteomes" id="UP000320513"/>
    </source>
</evidence>